<reference evidence="1 2" key="1">
    <citation type="submission" date="2014-04" db="EMBL/GenBank/DDBJ databases">
        <authorList>
            <consortium name="DOE Joint Genome Institute"/>
            <person name="Kuo A."/>
            <person name="Kohler A."/>
            <person name="Costa M.D."/>
            <person name="Nagy L.G."/>
            <person name="Floudas D."/>
            <person name="Copeland A."/>
            <person name="Barry K.W."/>
            <person name="Cichocki N."/>
            <person name="Veneault-Fourrey C."/>
            <person name="LaButti K."/>
            <person name="Lindquist E.A."/>
            <person name="Lipzen A."/>
            <person name="Lundell T."/>
            <person name="Morin E."/>
            <person name="Murat C."/>
            <person name="Sun H."/>
            <person name="Tunlid A."/>
            <person name="Henrissat B."/>
            <person name="Grigoriev I.V."/>
            <person name="Hibbett D.S."/>
            <person name="Martin F."/>
            <person name="Nordberg H.P."/>
            <person name="Cantor M.N."/>
            <person name="Hua S.X."/>
        </authorList>
    </citation>
    <scope>NUCLEOTIDE SEQUENCE [LARGE SCALE GENOMIC DNA]</scope>
    <source>
        <strain evidence="1 2">441</strain>
    </source>
</reference>
<dbReference type="EMBL" id="KN833805">
    <property type="protein sequence ID" value="KIK18461.1"/>
    <property type="molecule type" value="Genomic_DNA"/>
</dbReference>
<dbReference type="STRING" id="765257.A0A0C9YPA9"/>
<accession>A0A0C9YPA9</accession>
<evidence type="ECO:0000313" key="2">
    <source>
        <dbReference type="Proteomes" id="UP000054018"/>
    </source>
</evidence>
<dbReference type="AlphaFoldDB" id="A0A0C9YPA9"/>
<reference evidence="2" key="2">
    <citation type="submission" date="2015-01" db="EMBL/GenBank/DDBJ databases">
        <title>Evolutionary Origins and Diversification of the Mycorrhizal Mutualists.</title>
        <authorList>
            <consortium name="DOE Joint Genome Institute"/>
            <consortium name="Mycorrhizal Genomics Consortium"/>
            <person name="Kohler A."/>
            <person name="Kuo A."/>
            <person name="Nagy L.G."/>
            <person name="Floudas D."/>
            <person name="Copeland A."/>
            <person name="Barry K.W."/>
            <person name="Cichocki N."/>
            <person name="Veneault-Fourrey C."/>
            <person name="LaButti K."/>
            <person name="Lindquist E.A."/>
            <person name="Lipzen A."/>
            <person name="Lundell T."/>
            <person name="Morin E."/>
            <person name="Murat C."/>
            <person name="Riley R."/>
            <person name="Ohm R."/>
            <person name="Sun H."/>
            <person name="Tunlid A."/>
            <person name="Henrissat B."/>
            <person name="Grigoriev I.V."/>
            <person name="Hibbett D.S."/>
            <person name="Martin F."/>
        </authorList>
    </citation>
    <scope>NUCLEOTIDE SEQUENCE [LARGE SCALE GENOMIC DNA]</scope>
    <source>
        <strain evidence="2">441</strain>
    </source>
</reference>
<organism evidence="1 2">
    <name type="scientific">Pisolithus microcarpus 441</name>
    <dbReference type="NCBI Taxonomy" id="765257"/>
    <lineage>
        <taxon>Eukaryota</taxon>
        <taxon>Fungi</taxon>
        <taxon>Dikarya</taxon>
        <taxon>Basidiomycota</taxon>
        <taxon>Agaricomycotina</taxon>
        <taxon>Agaricomycetes</taxon>
        <taxon>Agaricomycetidae</taxon>
        <taxon>Boletales</taxon>
        <taxon>Sclerodermatineae</taxon>
        <taxon>Pisolithaceae</taxon>
        <taxon>Pisolithus</taxon>
    </lineage>
</organism>
<keyword evidence="2" id="KW-1185">Reference proteome</keyword>
<sequence>MSSDPILVQRTQSPPIEIYEEGKAPSKRETKERDALIDPHMAFEAMNDFLESLQQQWLEYGYGPKGFDNHGVNPGVHHAEERERYRWALATKSVSRMTTLDVKPMFKREDTIPQFWPGMPVRRENPPVERTDALGQRDGFAPNMPDCPAYFLRQDLDIIQQMFGNEQGAAVLHQMARDHTIAARNAAAGNRDNTPGENNRIGMVDYQYGRSEYGEETSMVKVSQGAVPLMVALQEEDHQVVKILKRRTKMVLEDMGELP</sequence>
<protein>
    <submittedName>
        <fullName evidence="1">Uncharacterized protein</fullName>
    </submittedName>
</protein>
<evidence type="ECO:0000313" key="1">
    <source>
        <dbReference type="EMBL" id="KIK18461.1"/>
    </source>
</evidence>
<gene>
    <name evidence="1" type="ORF">PISMIDRAFT_14368</name>
</gene>
<dbReference type="Proteomes" id="UP000054018">
    <property type="component" value="Unassembled WGS sequence"/>
</dbReference>
<name>A0A0C9YPA9_9AGAM</name>
<proteinExistence type="predicted"/>
<dbReference type="OrthoDB" id="2679046at2759"/>
<dbReference type="HOGENOM" id="CLU_1023481_0_0_1"/>